<dbReference type="Gene3D" id="3.40.50.1360">
    <property type="match status" value="1"/>
</dbReference>
<proteinExistence type="predicted"/>
<dbReference type="Pfam" id="PF00455">
    <property type="entry name" value="DeoRC"/>
    <property type="match status" value="1"/>
</dbReference>
<evidence type="ECO:0000256" key="2">
    <source>
        <dbReference type="ARBA" id="ARBA00023015"/>
    </source>
</evidence>
<dbReference type="OrthoDB" id="9798651at2"/>
<dbReference type="GO" id="GO:0003700">
    <property type="term" value="F:DNA-binding transcription factor activity"/>
    <property type="evidence" value="ECO:0007669"/>
    <property type="project" value="InterPro"/>
</dbReference>
<dbReference type="STRING" id="739143.SAMN05216297_103274"/>
<dbReference type="InterPro" id="IPR001034">
    <property type="entry name" value="DeoR_HTH"/>
</dbReference>
<dbReference type="PANTHER" id="PTHR30363">
    <property type="entry name" value="HTH-TYPE TRANSCRIPTIONAL REGULATOR SRLR-RELATED"/>
    <property type="match status" value="1"/>
</dbReference>
<dbReference type="InterPro" id="IPR014036">
    <property type="entry name" value="DeoR-like_C"/>
</dbReference>
<dbReference type="PANTHER" id="PTHR30363:SF4">
    <property type="entry name" value="GLYCEROL-3-PHOSPHATE REGULON REPRESSOR"/>
    <property type="match status" value="1"/>
</dbReference>
<dbReference type="Gene3D" id="1.10.10.10">
    <property type="entry name" value="Winged helix-like DNA-binding domain superfamily/Winged helix DNA-binding domain"/>
    <property type="match status" value="1"/>
</dbReference>
<feature type="domain" description="HTH deoR-type" evidence="5">
    <location>
        <begin position="24"/>
        <end position="79"/>
    </location>
</feature>
<dbReference type="EMBL" id="FOMH01000003">
    <property type="protein sequence ID" value="SFC96758.1"/>
    <property type="molecule type" value="Genomic_DNA"/>
</dbReference>
<protein>
    <submittedName>
        <fullName evidence="6">Transcriptional regulator, DeoR family</fullName>
    </submittedName>
</protein>
<name>A0A1I1NMQ2_9FLAO</name>
<dbReference type="SMART" id="SM01134">
    <property type="entry name" value="DeoRC"/>
    <property type="match status" value="1"/>
</dbReference>
<dbReference type="InterPro" id="IPR018356">
    <property type="entry name" value="Tscrpt_reg_HTH_DeoR_CS"/>
</dbReference>
<dbReference type="Pfam" id="PF08220">
    <property type="entry name" value="HTH_DeoR"/>
    <property type="match status" value="1"/>
</dbReference>
<keyword evidence="2" id="KW-0805">Transcription regulation</keyword>
<evidence type="ECO:0000256" key="4">
    <source>
        <dbReference type="ARBA" id="ARBA00023163"/>
    </source>
</evidence>
<dbReference type="SUPFAM" id="SSF100950">
    <property type="entry name" value="NagB/RpiA/CoA transferase-like"/>
    <property type="match status" value="1"/>
</dbReference>
<dbReference type="GO" id="GO:0043565">
    <property type="term" value="F:sequence-specific DNA binding"/>
    <property type="evidence" value="ECO:0007669"/>
    <property type="project" value="InterPro"/>
</dbReference>
<dbReference type="PROSITE" id="PS51000">
    <property type="entry name" value="HTH_DEOR_2"/>
    <property type="match status" value="1"/>
</dbReference>
<dbReference type="InterPro" id="IPR050313">
    <property type="entry name" value="Carb_Metab_HTH_regulators"/>
</dbReference>
<keyword evidence="4" id="KW-0804">Transcription</keyword>
<dbReference type="AlphaFoldDB" id="A0A1I1NMQ2"/>
<keyword evidence="7" id="KW-1185">Reference proteome</keyword>
<dbReference type="CDD" id="cd00090">
    <property type="entry name" value="HTH_ARSR"/>
    <property type="match status" value="1"/>
</dbReference>
<dbReference type="Proteomes" id="UP000199672">
    <property type="component" value="Unassembled WGS sequence"/>
</dbReference>
<gene>
    <name evidence="6" type="ORF">SAMN05216297_103274</name>
</gene>
<sequence>MQKLQNIAVFNLFLQYKTANKMKKEERQKTILEYLSKEHRVSSAELSEYLSVSEDTIRRDLKELSDQGLLKAVRGGAVAPSPIPLHYRKREKHDIENKKIIAQKAISYLKDGQVVFIDGGTTSLALVASFPYDLKLTVITNSFPVASLVEDLPNIDLIFAGGKMCKTSFTTSSIETMDFFRNFRADVCILGICSIHHERGITGILYDDSMLKKNMVQNSNFVIALSSIEKVETAESYFVCPIKDINVLVTNVAPEEEILKAYQNTGLTIL</sequence>
<evidence type="ECO:0000256" key="1">
    <source>
        <dbReference type="ARBA" id="ARBA00022491"/>
    </source>
</evidence>
<dbReference type="SMART" id="SM00420">
    <property type="entry name" value="HTH_DEOR"/>
    <property type="match status" value="1"/>
</dbReference>
<dbReference type="InterPro" id="IPR036390">
    <property type="entry name" value="WH_DNA-bd_sf"/>
</dbReference>
<dbReference type="PRINTS" id="PR00033">
    <property type="entry name" value="HTHASNC"/>
</dbReference>
<accession>A0A1I1NMQ2</accession>
<keyword evidence="3" id="KW-0238">DNA-binding</keyword>
<dbReference type="InterPro" id="IPR036388">
    <property type="entry name" value="WH-like_DNA-bd_sf"/>
</dbReference>
<evidence type="ECO:0000313" key="6">
    <source>
        <dbReference type="EMBL" id="SFC96758.1"/>
    </source>
</evidence>
<keyword evidence="1" id="KW-0678">Repressor</keyword>
<dbReference type="InterPro" id="IPR000485">
    <property type="entry name" value="AsnC-type_HTH_dom"/>
</dbReference>
<dbReference type="InterPro" id="IPR037171">
    <property type="entry name" value="NagB/RpiA_transferase-like"/>
</dbReference>
<dbReference type="PRINTS" id="PR00037">
    <property type="entry name" value="HTHLACR"/>
</dbReference>
<evidence type="ECO:0000256" key="3">
    <source>
        <dbReference type="ARBA" id="ARBA00023125"/>
    </source>
</evidence>
<dbReference type="PROSITE" id="PS00894">
    <property type="entry name" value="HTH_DEOR_1"/>
    <property type="match status" value="1"/>
</dbReference>
<evidence type="ECO:0000259" key="5">
    <source>
        <dbReference type="PROSITE" id="PS51000"/>
    </source>
</evidence>
<organism evidence="6 7">
    <name type="scientific">Flavobacterium phragmitis</name>
    <dbReference type="NCBI Taxonomy" id="739143"/>
    <lineage>
        <taxon>Bacteria</taxon>
        <taxon>Pseudomonadati</taxon>
        <taxon>Bacteroidota</taxon>
        <taxon>Flavobacteriia</taxon>
        <taxon>Flavobacteriales</taxon>
        <taxon>Flavobacteriaceae</taxon>
        <taxon>Flavobacterium</taxon>
    </lineage>
</organism>
<dbReference type="SUPFAM" id="SSF46785">
    <property type="entry name" value="Winged helix' DNA-binding domain"/>
    <property type="match status" value="1"/>
</dbReference>
<reference evidence="7" key="1">
    <citation type="submission" date="2016-10" db="EMBL/GenBank/DDBJ databases">
        <authorList>
            <person name="Varghese N."/>
            <person name="Submissions S."/>
        </authorList>
    </citation>
    <scope>NUCLEOTIDE SEQUENCE [LARGE SCALE GENOMIC DNA]</scope>
    <source>
        <strain evidence="7">CGMCC 1.10370</strain>
    </source>
</reference>
<evidence type="ECO:0000313" key="7">
    <source>
        <dbReference type="Proteomes" id="UP000199672"/>
    </source>
</evidence>
<dbReference type="InterPro" id="IPR011991">
    <property type="entry name" value="ArsR-like_HTH"/>
</dbReference>